<sequence length="35" mass="3933">MLLLKGDNLEAKLEDAEAINKPQISFIVDKGYKVK</sequence>
<dbReference type="Proteomes" id="UP000002592">
    <property type="component" value="Chromosome"/>
</dbReference>
<reference evidence="2" key="1">
    <citation type="journal article" date="2007" name="PLoS Genet.">
        <title>Patterns and implications of gene gain and loss in the evolution of Prochlorococcus.</title>
        <authorList>
            <person name="Kettler G.C."/>
            <person name="Martiny A.C."/>
            <person name="Huang K."/>
            <person name="Zucker J."/>
            <person name="Coleman M.L."/>
            <person name="Rodrigue S."/>
            <person name="Chen F."/>
            <person name="Lapidus A."/>
            <person name="Ferriera S."/>
            <person name="Johnson J."/>
            <person name="Steglich C."/>
            <person name="Church G.M."/>
            <person name="Richardson P."/>
            <person name="Chisholm S.W."/>
        </authorList>
    </citation>
    <scope>NUCLEOTIDE SEQUENCE [LARGE SCALE GENOMIC DNA]</scope>
    <source>
        <strain evidence="2">NATL1A</strain>
    </source>
</reference>
<evidence type="ECO:0000313" key="2">
    <source>
        <dbReference type="Proteomes" id="UP000002592"/>
    </source>
</evidence>
<organism evidence="1 2">
    <name type="scientific">Prochlorococcus marinus (strain NATL1A)</name>
    <dbReference type="NCBI Taxonomy" id="167555"/>
    <lineage>
        <taxon>Bacteria</taxon>
        <taxon>Bacillati</taxon>
        <taxon>Cyanobacteriota</taxon>
        <taxon>Cyanophyceae</taxon>
        <taxon>Synechococcales</taxon>
        <taxon>Prochlorococcaceae</taxon>
        <taxon>Prochlorococcus</taxon>
    </lineage>
</organism>
<name>A2C428_PROM1</name>
<gene>
    <name evidence="1" type="ordered locus">NATL1_16821</name>
</gene>
<proteinExistence type="predicted"/>
<protein>
    <submittedName>
        <fullName evidence="1">Uncharacterized protein</fullName>
    </submittedName>
</protein>
<accession>A2C428</accession>
<dbReference type="KEGG" id="pme:NATL1_16821"/>
<dbReference type="AlphaFoldDB" id="A2C428"/>
<evidence type="ECO:0000313" key="1">
    <source>
        <dbReference type="EMBL" id="ABM76238.1"/>
    </source>
</evidence>
<dbReference type="HOGENOM" id="CLU_3366578_0_0_3"/>
<dbReference type="EMBL" id="CP000553">
    <property type="protein sequence ID" value="ABM76238.1"/>
    <property type="molecule type" value="Genomic_DNA"/>
</dbReference>